<dbReference type="Pfam" id="PF05739">
    <property type="entry name" value="SNARE"/>
    <property type="match status" value="1"/>
</dbReference>
<feature type="domain" description="T-SNARE coiled-coil homology" evidence="4">
    <location>
        <begin position="158"/>
        <end position="220"/>
    </location>
</feature>
<comment type="caution">
    <text evidence="5">The sequence shown here is derived from an EMBL/GenBank/DDBJ whole genome shotgun (WGS) entry which is preliminary data.</text>
</comment>
<dbReference type="EMBL" id="CAJHUC010000991">
    <property type="protein sequence ID" value="CAD7699313.1"/>
    <property type="molecule type" value="Genomic_DNA"/>
</dbReference>
<keyword evidence="6" id="KW-1185">Reference proteome</keyword>
<dbReference type="GO" id="GO:0000149">
    <property type="term" value="F:SNARE binding"/>
    <property type="evidence" value="ECO:0007669"/>
    <property type="project" value="TreeGrafter"/>
</dbReference>
<name>A0A8S1J0I0_9CHLO</name>
<dbReference type="Proteomes" id="UP000708148">
    <property type="component" value="Unassembled WGS sequence"/>
</dbReference>
<organism evidence="5 6">
    <name type="scientific">Ostreobium quekettii</name>
    <dbReference type="NCBI Taxonomy" id="121088"/>
    <lineage>
        <taxon>Eukaryota</taxon>
        <taxon>Viridiplantae</taxon>
        <taxon>Chlorophyta</taxon>
        <taxon>core chlorophytes</taxon>
        <taxon>Ulvophyceae</taxon>
        <taxon>TCBD clade</taxon>
        <taxon>Bryopsidales</taxon>
        <taxon>Ostreobineae</taxon>
        <taxon>Ostreobiaceae</taxon>
        <taxon>Ostreobium</taxon>
    </lineage>
</organism>
<dbReference type="SMART" id="SM00397">
    <property type="entry name" value="t_SNARE"/>
    <property type="match status" value="1"/>
</dbReference>
<keyword evidence="2" id="KW-0653">Protein transport</keyword>
<dbReference type="CDD" id="cd15845">
    <property type="entry name" value="SNARE_syntaxin16"/>
    <property type="match status" value="1"/>
</dbReference>
<dbReference type="GO" id="GO:0006906">
    <property type="term" value="P:vesicle fusion"/>
    <property type="evidence" value="ECO:0007669"/>
    <property type="project" value="TreeGrafter"/>
</dbReference>
<dbReference type="OrthoDB" id="364348at2759"/>
<keyword evidence="2" id="KW-0813">Transport</keyword>
<dbReference type="GO" id="GO:0031201">
    <property type="term" value="C:SNARE complex"/>
    <property type="evidence" value="ECO:0007669"/>
    <property type="project" value="TreeGrafter"/>
</dbReference>
<keyword evidence="3" id="KW-1133">Transmembrane helix</keyword>
<evidence type="ECO:0000256" key="2">
    <source>
        <dbReference type="ARBA" id="ARBA00022927"/>
    </source>
</evidence>
<dbReference type="Pfam" id="PF14523">
    <property type="entry name" value="Syntaxin_2"/>
    <property type="match status" value="1"/>
</dbReference>
<sequence>MRPYADASPLEKEIHELERQAFQVQTAVTKFKRMVDKLGTNQDTRDLRSKLSASKNAVQVQAKEVMDRMVGLNQKKEDLPKRQKDRLNRAGQNFTAVLEDFQQALKRCNDAEVVSPRSPSAALAEENDAQAAMEREALLQEQRRQEALVLDNMVAHNESLIEERDQDINAVIRDIGELHEMFQDVATLVHDQGTMLDDIETNITHAADRVDAANTELGMANKHQKSATSKRICLAVALAIVIALVLMAVMLR</sequence>
<evidence type="ECO:0000256" key="1">
    <source>
        <dbReference type="ARBA" id="ARBA00009063"/>
    </source>
</evidence>
<dbReference type="InterPro" id="IPR010989">
    <property type="entry name" value="SNARE"/>
</dbReference>
<gene>
    <name evidence="5" type="ORF">OSTQU699_LOCUS4672</name>
</gene>
<protein>
    <recommendedName>
        <fullName evidence="4">t-SNARE coiled-coil homology domain-containing protein</fullName>
    </recommendedName>
</protein>
<proteinExistence type="inferred from homology"/>
<dbReference type="PROSITE" id="PS50192">
    <property type="entry name" value="T_SNARE"/>
    <property type="match status" value="1"/>
</dbReference>
<comment type="similarity">
    <text evidence="1">Belongs to the syntaxin family.</text>
</comment>
<dbReference type="PANTHER" id="PTHR19957">
    <property type="entry name" value="SYNTAXIN"/>
    <property type="match status" value="1"/>
</dbReference>
<dbReference type="PANTHER" id="PTHR19957:SF38">
    <property type="entry name" value="LD27581P"/>
    <property type="match status" value="1"/>
</dbReference>
<dbReference type="Gene3D" id="1.20.58.70">
    <property type="match status" value="1"/>
</dbReference>
<dbReference type="GO" id="GO:0006886">
    <property type="term" value="P:intracellular protein transport"/>
    <property type="evidence" value="ECO:0007669"/>
    <property type="project" value="TreeGrafter"/>
</dbReference>
<dbReference type="AlphaFoldDB" id="A0A8S1J0I0"/>
<dbReference type="InterPro" id="IPR006011">
    <property type="entry name" value="Syntaxin_N"/>
</dbReference>
<evidence type="ECO:0000313" key="6">
    <source>
        <dbReference type="Proteomes" id="UP000708148"/>
    </source>
</evidence>
<reference evidence="5" key="1">
    <citation type="submission" date="2020-12" db="EMBL/GenBank/DDBJ databases">
        <authorList>
            <person name="Iha C."/>
        </authorList>
    </citation>
    <scope>NUCLEOTIDE SEQUENCE</scope>
</reference>
<dbReference type="InterPro" id="IPR000727">
    <property type="entry name" value="T_SNARE_dom"/>
</dbReference>
<dbReference type="GO" id="GO:0048278">
    <property type="term" value="P:vesicle docking"/>
    <property type="evidence" value="ECO:0007669"/>
    <property type="project" value="TreeGrafter"/>
</dbReference>
<evidence type="ECO:0000256" key="3">
    <source>
        <dbReference type="SAM" id="Phobius"/>
    </source>
</evidence>
<feature type="transmembrane region" description="Helical" evidence="3">
    <location>
        <begin position="232"/>
        <end position="251"/>
    </location>
</feature>
<accession>A0A8S1J0I0</accession>
<keyword evidence="3" id="KW-0472">Membrane</keyword>
<dbReference type="InterPro" id="IPR045242">
    <property type="entry name" value="Syntaxin"/>
</dbReference>
<dbReference type="GO" id="GO:0012505">
    <property type="term" value="C:endomembrane system"/>
    <property type="evidence" value="ECO:0007669"/>
    <property type="project" value="TreeGrafter"/>
</dbReference>
<evidence type="ECO:0000259" key="4">
    <source>
        <dbReference type="PROSITE" id="PS50192"/>
    </source>
</evidence>
<dbReference type="GO" id="GO:0005484">
    <property type="term" value="F:SNAP receptor activity"/>
    <property type="evidence" value="ECO:0007669"/>
    <property type="project" value="TreeGrafter"/>
</dbReference>
<evidence type="ECO:0000313" key="5">
    <source>
        <dbReference type="EMBL" id="CAD7699313.1"/>
    </source>
</evidence>
<dbReference type="Gene3D" id="1.20.5.110">
    <property type="match status" value="1"/>
</dbReference>
<keyword evidence="3" id="KW-0812">Transmembrane</keyword>
<dbReference type="SUPFAM" id="SSF47661">
    <property type="entry name" value="t-snare proteins"/>
    <property type="match status" value="1"/>
</dbReference>